<dbReference type="PANTHER" id="PTHR43537">
    <property type="entry name" value="TRANSCRIPTIONAL REGULATOR, GNTR FAMILY"/>
    <property type="match status" value="1"/>
</dbReference>
<dbReference type="SUPFAM" id="SSF48008">
    <property type="entry name" value="GntR ligand-binding domain-like"/>
    <property type="match status" value="1"/>
</dbReference>
<gene>
    <name evidence="5" type="ORF">C7B46_09280</name>
</gene>
<dbReference type="InterPro" id="IPR008920">
    <property type="entry name" value="TF_FadR/GntR_C"/>
</dbReference>
<dbReference type="CDD" id="cd07377">
    <property type="entry name" value="WHTH_GntR"/>
    <property type="match status" value="1"/>
</dbReference>
<evidence type="ECO:0000313" key="6">
    <source>
        <dbReference type="Proteomes" id="UP000242972"/>
    </source>
</evidence>
<feature type="domain" description="HTH gntR-type" evidence="4">
    <location>
        <begin position="1"/>
        <end position="68"/>
    </location>
</feature>
<dbReference type="GO" id="GO:0003677">
    <property type="term" value="F:DNA binding"/>
    <property type="evidence" value="ECO:0007669"/>
    <property type="project" value="UniProtKB-KW"/>
</dbReference>
<dbReference type="PROSITE" id="PS50949">
    <property type="entry name" value="HTH_GNTR"/>
    <property type="match status" value="1"/>
</dbReference>
<reference evidence="5 6" key="1">
    <citation type="journal article" date="2014" name="BMC Genomics">
        <title>Comparison of environmental and isolate Sulfobacillus genomes reveals diverse carbon, sulfur, nitrogen, and hydrogen metabolisms.</title>
        <authorList>
            <person name="Justice N.B."/>
            <person name="Norman A."/>
            <person name="Brown C.T."/>
            <person name="Singh A."/>
            <person name="Thomas B.C."/>
            <person name="Banfield J.F."/>
        </authorList>
    </citation>
    <scope>NUCLEOTIDE SEQUENCE [LARGE SCALE GENOMIC DNA]</scope>
    <source>
        <strain evidence="5">AMDSBA4</strain>
    </source>
</reference>
<dbReference type="AlphaFoldDB" id="A0A2T2XGJ5"/>
<evidence type="ECO:0000313" key="5">
    <source>
        <dbReference type="EMBL" id="PSR33586.1"/>
    </source>
</evidence>
<organism evidence="5 6">
    <name type="scientific">Sulfobacillus benefaciens</name>
    <dbReference type="NCBI Taxonomy" id="453960"/>
    <lineage>
        <taxon>Bacteria</taxon>
        <taxon>Bacillati</taxon>
        <taxon>Bacillota</taxon>
        <taxon>Clostridia</taxon>
        <taxon>Eubacteriales</taxon>
        <taxon>Clostridiales Family XVII. Incertae Sedis</taxon>
        <taxon>Sulfobacillus</taxon>
    </lineage>
</organism>
<evidence type="ECO:0000259" key="4">
    <source>
        <dbReference type="PROSITE" id="PS50949"/>
    </source>
</evidence>
<dbReference type="SUPFAM" id="SSF46785">
    <property type="entry name" value="Winged helix' DNA-binding domain"/>
    <property type="match status" value="1"/>
</dbReference>
<accession>A0A2T2XGJ5</accession>
<dbReference type="InterPro" id="IPR011711">
    <property type="entry name" value="GntR_C"/>
</dbReference>
<proteinExistence type="predicted"/>
<sequence>MSKTDEVYQELRHRILSGEFVAGYRLVIDALAREFGISPIPVREAIRRLEAEDLVDFQPNVGAQVSRIDERTYEEVLTVEARLEGWATALAAPYLTPEDYEILRTVAQRMDEALDRADLRTYGELNRQFHQTIRRRCPNRYLVEQITACAAKLDRVRSNMFTLVPERARASLQEHYQILQSLVEKAPTEVLEHLVEDHQLQTLESYRAHRRQRKLSAVARE</sequence>
<protein>
    <submittedName>
        <fullName evidence="5">GntR family transcriptional regulator</fullName>
    </submittedName>
</protein>
<dbReference type="InterPro" id="IPR000524">
    <property type="entry name" value="Tscrpt_reg_HTH_GntR"/>
</dbReference>
<dbReference type="InterPro" id="IPR036390">
    <property type="entry name" value="WH_DNA-bd_sf"/>
</dbReference>
<keyword evidence="1" id="KW-0805">Transcription regulation</keyword>
<dbReference type="Gene3D" id="1.20.120.530">
    <property type="entry name" value="GntR ligand-binding domain-like"/>
    <property type="match status" value="1"/>
</dbReference>
<keyword evidence="3" id="KW-0804">Transcription</keyword>
<dbReference type="InterPro" id="IPR036388">
    <property type="entry name" value="WH-like_DNA-bd_sf"/>
</dbReference>
<dbReference type="EMBL" id="PXYW01000018">
    <property type="protein sequence ID" value="PSR33586.1"/>
    <property type="molecule type" value="Genomic_DNA"/>
</dbReference>
<keyword evidence="2" id="KW-0238">DNA-binding</keyword>
<evidence type="ECO:0000256" key="2">
    <source>
        <dbReference type="ARBA" id="ARBA00023125"/>
    </source>
</evidence>
<dbReference type="PANTHER" id="PTHR43537:SF24">
    <property type="entry name" value="GLUCONATE OPERON TRANSCRIPTIONAL REPRESSOR"/>
    <property type="match status" value="1"/>
</dbReference>
<name>A0A2T2XGJ5_9FIRM</name>
<dbReference type="Pfam" id="PF07729">
    <property type="entry name" value="FCD"/>
    <property type="match status" value="1"/>
</dbReference>
<evidence type="ECO:0000256" key="1">
    <source>
        <dbReference type="ARBA" id="ARBA00023015"/>
    </source>
</evidence>
<dbReference type="SMART" id="SM00895">
    <property type="entry name" value="FCD"/>
    <property type="match status" value="1"/>
</dbReference>
<evidence type="ECO:0000256" key="3">
    <source>
        <dbReference type="ARBA" id="ARBA00023163"/>
    </source>
</evidence>
<comment type="caution">
    <text evidence="5">The sequence shown here is derived from an EMBL/GenBank/DDBJ whole genome shotgun (WGS) entry which is preliminary data.</text>
</comment>
<dbReference type="Proteomes" id="UP000242972">
    <property type="component" value="Unassembled WGS sequence"/>
</dbReference>
<dbReference type="SMART" id="SM00345">
    <property type="entry name" value="HTH_GNTR"/>
    <property type="match status" value="1"/>
</dbReference>
<dbReference type="GO" id="GO:0003700">
    <property type="term" value="F:DNA-binding transcription factor activity"/>
    <property type="evidence" value="ECO:0007669"/>
    <property type="project" value="InterPro"/>
</dbReference>
<dbReference type="Pfam" id="PF00392">
    <property type="entry name" value="GntR"/>
    <property type="match status" value="1"/>
</dbReference>
<dbReference type="Gene3D" id="1.10.10.10">
    <property type="entry name" value="Winged helix-like DNA-binding domain superfamily/Winged helix DNA-binding domain"/>
    <property type="match status" value="1"/>
</dbReference>